<dbReference type="AlphaFoldDB" id="A0AAN7L698"/>
<evidence type="ECO:0000313" key="1">
    <source>
        <dbReference type="EMBL" id="KAK4778734.1"/>
    </source>
</evidence>
<evidence type="ECO:0000313" key="2">
    <source>
        <dbReference type="Proteomes" id="UP001346149"/>
    </source>
</evidence>
<proteinExistence type="predicted"/>
<dbReference type="Proteomes" id="UP001346149">
    <property type="component" value="Unassembled WGS sequence"/>
</dbReference>
<reference evidence="1 2" key="1">
    <citation type="journal article" date="2023" name="Hortic Res">
        <title>Pangenome of water caltrop reveals structural variations and asymmetric subgenome divergence after allopolyploidization.</title>
        <authorList>
            <person name="Zhang X."/>
            <person name="Chen Y."/>
            <person name="Wang L."/>
            <person name="Yuan Y."/>
            <person name="Fang M."/>
            <person name="Shi L."/>
            <person name="Lu R."/>
            <person name="Comes H.P."/>
            <person name="Ma Y."/>
            <person name="Chen Y."/>
            <person name="Huang G."/>
            <person name="Zhou Y."/>
            <person name="Zheng Z."/>
            <person name="Qiu Y."/>
        </authorList>
    </citation>
    <scope>NUCLEOTIDE SEQUENCE [LARGE SCALE GENOMIC DNA]</scope>
    <source>
        <strain evidence="1">F231</strain>
    </source>
</reference>
<sequence>MQGAAISQDPFLAYSCGFDSWRLLESEICLSKDKSESDSRRRHLLRTSRCPLRPRKDLELL</sequence>
<dbReference type="EMBL" id="JAXQNO010000017">
    <property type="protein sequence ID" value="KAK4778734.1"/>
    <property type="molecule type" value="Genomic_DNA"/>
</dbReference>
<organism evidence="1 2">
    <name type="scientific">Trapa natans</name>
    <name type="common">Water chestnut</name>
    <dbReference type="NCBI Taxonomy" id="22666"/>
    <lineage>
        <taxon>Eukaryota</taxon>
        <taxon>Viridiplantae</taxon>
        <taxon>Streptophyta</taxon>
        <taxon>Embryophyta</taxon>
        <taxon>Tracheophyta</taxon>
        <taxon>Spermatophyta</taxon>
        <taxon>Magnoliopsida</taxon>
        <taxon>eudicotyledons</taxon>
        <taxon>Gunneridae</taxon>
        <taxon>Pentapetalae</taxon>
        <taxon>rosids</taxon>
        <taxon>malvids</taxon>
        <taxon>Myrtales</taxon>
        <taxon>Lythraceae</taxon>
        <taxon>Trapa</taxon>
    </lineage>
</organism>
<name>A0AAN7L698_TRANT</name>
<protein>
    <submittedName>
        <fullName evidence="1">Uncharacterized protein</fullName>
    </submittedName>
</protein>
<keyword evidence="2" id="KW-1185">Reference proteome</keyword>
<accession>A0AAN7L698</accession>
<gene>
    <name evidence="1" type="ORF">SAY86_006262</name>
</gene>
<comment type="caution">
    <text evidence="1">The sequence shown here is derived from an EMBL/GenBank/DDBJ whole genome shotgun (WGS) entry which is preliminary data.</text>
</comment>